<dbReference type="InterPro" id="IPR038332">
    <property type="entry name" value="PPE_sf"/>
</dbReference>
<dbReference type="InterPro" id="IPR000084">
    <property type="entry name" value="PE-PGRS_N"/>
</dbReference>
<evidence type="ECO:0000313" key="2">
    <source>
        <dbReference type="EMBL" id="KLO37824.1"/>
    </source>
</evidence>
<dbReference type="PATRIC" id="fig|29311.18.peg.2830"/>
<dbReference type="EMBL" id="LDPR01000004">
    <property type="protein sequence ID" value="KLO37824.1"/>
    <property type="molecule type" value="Genomic_DNA"/>
</dbReference>
<reference evidence="2 3" key="1">
    <citation type="submission" date="2015-05" db="EMBL/GenBank/DDBJ databases">
        <title>Genome sequence of Mycobacterium haemophilum.</title>
        <authorList>
            <person name="Greninger A.L."/>
            <person name="Cunningham G."/>
            <person name="Miller S."/>
        </authorList>
    </citation>
    <scope>NUCLEOTIDE SEQUENCE [LARGE SCALE GENOMIC DNA]</scope>
    <source>
        <strain evidence="3">UC1</strain>
    </source>
</reference>
<feature type="domain" description="PE" evidence="1">
    <location>
        <begin position="6"/>
        <end position="95"/>
    </location>
</feature>
<dbReference type="RefSeq" id="WP_047316501.1">
    <property type="nucleotide sequence ID" value="NZ_LDPQ01000030.1"/>
</dbReference>
<name>A0A0I9U6Y3_9MYCO</name>
<evidence type="ECO:0000313" key="3">
    <source>
        <dbReference type="Proteomes" id="UP000036334"/>
    </source>
</evidence>
<gene>
    <name evidence="2" type="ORF">ABH38_07740</name>
</gene>
<evidence type="ECO:0000259" key="1">
    <source>
        <dbReference type="Pfam" id="PF00934"/>
    </source>
</evidence>
<comment type="caution">
    <text evidence="2">The sequence shown here is derived from an EMBL/GenBank/DDBJ whole genome shotgun (WGS) entry which is preliminary data.</text>
</comment>
<sequence>MAFYVRTDMNALNTAVHELESIGSIAMASNAAWASVTTEVPPPGADSVSVLLSKFFSNHGLQYQAQAARGEGIHKEFVQSVKNAGREYMTAETENSTLLRNN</sequence>
<proteinExistence type="predicted"/>
<keyword evidence="3" id="KW-1185">Reference proteome</keyword>
<dbReference type="SUPFAM" id="SSF140459">
    <property type="entry name" value="PE/PPE dimer-like"/>
    <property type="match status" value="1"/>
</dbReference>
<dbReference type="Pfam" id="PF00934">
    <property type="entry name" value="PE"/>
    <property type="match status" value="1"/>
</dbReference>
<organism evidence="2 3">
    <name type="scientific">Mycobacterium haemophilum</name>
    <dbReference type="NCBI Taxonomy" id="29311"/>
    <lineage>
        <taxon>Bacteria</taxon>
        <taxon>Bacillati</taxon>
        <taxon>Actinomycetota</taxon>
        <taxon>Actinomycetes</taxon>
        <taxon>Mycobacteriales</taxon>
        <taxon>Mycobacteriaceae</taxon>
        <taxon>Mycobacterium</taxon>
    </lineage>
</organism>
<protein>
    <recommendedName>
        <fullName evidence="1">PE domain-containing protein</fullName>
    </recommendedName>
</protein>
<dbReference type="AlphaFoldDB" id="A0A0I9U6Y3"/>
<dbReference type="Gene3D" id="1.10.287.850">
    <property type="entry name" value="HP0062-like domain"/>
    <property type="match status" value="1"/>
</dbReference>
<accession>A0A0I9U6Y3</accession>
<dbReference type="Proteomes" id="UP000036334">
    <property type="component" value="Unassembled WGS sequence"/>
</dbReference>